<proteinExistence type="predicted"/>
<name>A0AAN9SVW5_PSOTE</name>
<protein>
    <submittedName>
        <fullName evidence="1">Uncharacterized protein</fullName>
    </submittedName>
</protein>
<gene>
    <name evidence="1" type="ORF">VNO78_08129</name>
</gene>
<reference evidence="1 2" key="1">
    <citation type="submission" date="2024-01" db="EMBL/GenBank/DDBJ databases">
        <title>The genomes of 5 underutilized Papilionoideae crops provide insights into root nodulation and disease resistanc.</title>
        <authorList>
            <person name="Jiang F."/>
        </authorList>
    </citation>
    <scope>NUCLEOTIDE SEQUENCE [LARGE SCALE GENOMIC DNA]</scope>
    <source>
        <strain evidence="1">DUOXIRENSHENG_FW03</strain>
        <tissue evidence="1">Leaves</tissue>
    </source>
</reference>
<accession>A0AAN9SVW5</accession>
<sequence length="89" mass="9659">MSMSLHSLTLLEARPLSMIETGRKSSNEESFDWLSLGALKNYGKGHKLGGIKSGDIGGQSLLLSINTEKQLKSKSFDYVDICSGRAVIL</sequence>
<keyword evidence="2" id="KW-1185">Reference proteome</keyword>
<organism evidence="1 2">
    <name type="scientific">Psophocarpus tetragonolobus</name>
    <name type="common">Winged bean</name>
    <name type="synonym">Dolichos tetragonolobus</name>
    <dbReference type="NCBI Taxonomy" id="3891"/>
    <lineage>
        <taxon>Eukaryota</taxon>
        <taxon>Viridiplantae</taxon>
        <taxon>Streptophyta</taxon>
        <taxon>Embryophyta</taxon>
        <taxon>Tracheophyta</taxon>
        <taxon>Spermatophyta</taxon>
        <taxon>Magnoliopsida</taxon>
        <taxon>eudicotyledons</taxon>
        <taxon>Gunneridae</taxon>
        <taxon>Pentapetalae</taxon>
        <taxon>rosids</taxon>
        <taxon>fabids</taxon>
        <taxon>Fabales</taxon>
        <taxon>Fabaceae</taxon>
        <taxon>Papilionoideae</taxon>
        <taxon>50 kb inversion clade</taxon>
        <taxon>NPAAA clade</taxon>
        <taxon>indigoferoid/millettioid clade</taxon>
        <taxon>Phaseoleae</taxon>
        <taxon>Psophocarpus</taxon>
    </lineage>
</organism>
<evidence type="ECO:0000313" key="1">
    <source>
        <dbReference type="EMBL" id="KAK7406502.1"/>
    </source>
</evidence>
<evidence type="ECO:0000313" key="2">
    <source>
        <dbReference type="Proteomes" id="UP001386955"/>
    </source>
</evidence>
<dbReference type="AlphaFoldDB" id="A0AAN9SVW5"/>
<dbReference type="EMBL" id="JAYMYS010000002">
    <property type="protein sequence ID" value="KAK7406502.1"/>
    <property type="molecule type" value="Genomic_DNA"/>
</dbReference>
<dbReference type="Proteomes" id="UP001386955">
    <property type="component" value="Unassembled WGS sequence"/>
</dbReference>
<comment type="caution">
    <text evidence="1">The sequence shown here is derived from an EMBL/GenBank/DDBJ whole genome shotgun (WGS) entry which is preliminary data.</text>
</comment>